<dbReference type="KEGG" id="mgk:FSB76_28990"/>
<dbReference type="EMBL" id="CP042437">
    <property type="protein sequence ID" value="QEC79796.1"/>
    <property type="molecule type" value="Genomic_DNA"/>
</dbReference>
<dbReference type="RefSeq" id="WP_147059730.1">
    <property type="nucleotide sequence ID" value="NZ_CP042437.1"/>
</dbReference>
<reference evidence="3 4" key="1">
    <citation type="journal article" date="2013" name="J. Microbiol.">
        <title>Mucilaginibacter ginsenosidivorax sp. nov., with ginsenoside converting activity isolated from sediment.</title>
        <authorList>
            <person name="Kim J.K."/>
            <person name="Choi T.E."/>
            <person name="Liu Q.M."/>
            <person name="Park H.Y."/>
            <person name="Yi T.H."/>
            <person name="Yoon M.H."/>
            <person name="Kim S.C."/>
            <person name="Im W.T."/>
        </authorList>
    </citation>
    <scope>NUCLEOTIDE SEQUENCE [LARGE SCALE GENOMIC DNA]</scope>
    <source>
        <strain evidence="3 4">KHI28</strain>
    </source>
</reference>
<sequence length="286" mass="31371">MKTSSVILNACVGLTLLTCNAFAQSGKPVFIGKIGVQAYTFRSSMPRATISVLDTIKAMGITELEGQEPKGMTPEAFRKLCNERGISIPSIGAGYDDIVKSPAQVVKQAKALGAKYVMVAWIPHGKEFTLEDAKKAVNDFNTVGKYLAEAGITFCYHNHGYEFGPYEDGTLFDYIAKNTDPKYVSFEIDLLWSFHGGQDPAKLIEKYPTRIKLMHLKDIRKGVANDLTGGTDTKNDVALGTGQIDIPAVLKAARKAGVRHYFIEDESPSYATQIPVTIEYIKGLKY</sequence>
<evidence type="ECO:0000313" key="3">
    <source>
        <dbReference type="EMBL" id="QEC79796.1"/>
    </source>
</evidence>
<gene>
    <name evidence="3" type="ORF">FSB76_28990</name>
</gene>
<dbReference type="PANTHER" id="PTHR12110">
    <property type="entry name" value="HYDROXYPYRUVATE ISOMERASE"/>
    <property type="match status" value="1"/>
</dbReference>
<evidence type="ECO:0000256" key="1">
    <source>
        <dbReference type="SAM" id="SignalP"/>
    </source>
</evidence>
<organism evidence="3 4">
    <name type="scientific">Mucilaginibacter ginsenosidivorax</name>
    <dbReference type="NCBI Taxonomy" id="862126"/>
    <lineage>
        <taxon>Bacteria</taxon>
        <taxon>Pseudomonadati</taxon>
        <taxon>Bacteroidota</taxon>
        <taxon>Sphingobacteriia</taxon>
        <taxon>Sphingobacteriales</taxon>
        <taxon>Sphingobacteriaceae</taxon>
        <taxon>Mucilaginibacter</taxon>
    </lineage>
</organism>
<accession>A0A5B8W9Z0</accession>
<dbReference type="Pfam" id="PF01261">
    <property type="entry name" value="AP_endonuc_2"/>
    <property type="match status" value="1"/>
</dbReference>
<feature type="domain" description="Xylose isomerase-like TIM barrel" evidence="2">
    <location>
        <begin position="56"/>
        <end position="263"/>
    </location>
</feature>
<dbReference type="Gene3D" id="3.20.20.150">
    <property type="entry name" value="Divalent-metal-dependent TIM barrel enzymes"/>
    <property type="match status" value="1"/>
</dbReference>
<name>A0A5B8W9Z0_9SPHI</name>
<dbReference type="OrthoDB" id="9798407at2"/>
<dbReference type="InterPro" id="IPR050312">
    <property type="entry name" value="IolE/XylAMocC-like"/>
</dbReference>
<proteinExistence type="predicted"/>
<dbReference type="AlphaFoldDB" id="A0A5B8W9Z0"/>
<dbReference type="GO" id="GO:0016853">
    <property type="term" value="F:isomerase activity"/>
    <property type="evidence" value="ECO:0007669"/>
    <property type="project" value="UniProtKB-KW"/>
</dbReference>
<keyword evidence="4" id="KW-1185">Reference proteome</keyword>
<keyword evidence="1" id="KW-0732">Signal</keyword>
<dbReference type="InterPro" id="IPR036237">
    <property type="entry name" value="Xyl_isomerase-like_sf"/>
</dbReference>
<evidence type="ECO:0000313" key="4">
    <source>
        <dbReference type="Proteomes" id="UP000321362"/>
    </source>
</evidence>
<feature type="chain" id="PRO_5022843323" evidence="1">
    <location>
        <begin position="24"/>
        <end position="286"/>
    </location>
</feature>
<feature type="signal peptide" evidence="1">
    <location>
        <begin position="1"/>
        <end position="23"/>
    </location>
</feature>
<dbReference type="SUPFAM" id="SSF51658">
    <property type="entry name" value="Xylose isomerase-like"/>
    <property type="match status" value="1"/>
</dbReference>
<dbReference type="Proteomes" id="UP000321362">
    <property type="component" value="Chromosome"/>
</dbReference>
<protein>
    <submittedName>
        <fullName evidence="3">Sugar phosphate isomerase/epimerase</fullName>
    </submittedName>
</protein>
<evidence type="ECO:0000259" key="2">
    <source>
        <dbReference type="Pfam" id="PF01261"/>
    </source>
</evidence>
<dbReference type="InterPro" id="IPR013022">
    <property type="entry name" value="Xyl_isomerase-like_TIM-brl"/>
</dbReference>
<dbReference type="PANTHER" id="PTHR12110:SF41">
    <property type="entry name" value="INOSOSE DEHYDRATASE"/>
    <property type="match status" value="1"/>
</dbReference>
<keyword evidence="3" id="KW-0413">Isomerase</keyword>